<gene>
    <name evidence="7" type="ORF">CARUB_v10002618mg</name>
</gene>
<feature type="transmembrane region" description="Helical" evidence="5">
    <location>
        <begin position="151"/>
        <end position="178"/>
    </location>
</feature>
<dbReference type="GO" id="GO:0005789">
    <property type="term" value="C:endoplasmic reticulum membrane"/>
    <property type="evidence" value="ECO:0007669"/>
    <property type="project" value="TreeGrafter"/>
</dbReference>
<keyword evidence="8" id="KW-1185">Reference proteome</keyword>
<dbReference type="Pfam" id="PF23113">
    <property type="entry name" value="MARCHF6_C"/>
    <property type="match status" value="1"/>
</dbReference>
<sequence>MDVFTAENQPGGGDDQAFPAEETDDKDDDGVDLCRICRLPELPDNPLRYPCACRGSIKYVHQQCLLLWLNRRGHKHCEVCGRSYSFVPVYSENAPKRLPWHELMRGLLLRALRVVGWVLVMLFNVYCYSLHPSGRHDAIESQRIFGVSDMFASILAGCVYTGMIAYSFTIMALTRFIVEHFFGRHHHVVNGRGHGVVPRVGLVLWKWLLILCDWWHLHLIKIRIFHTLMAELDPGEVVFRLGNAQFHEFGAVRSVLFFLDDNAFAVLAVSFYTSFFFLLLPFFMGKLVFALLLIFQLMELAMPLLSGYSLGQEPVIVGYITMLALAFAYLVSVALSRDSIQAIAKKLSLGLLFITLAPLFLLWILSVKVWKNLSVVKDGFILCLKLGVLPLVLGCWLDFCMLPIFRTPISQRLETLSNYPILLILHWLFGQIWLLLVLNSMVLIQKIFKKRLFWFLLDVTDPNYKNTKVHTGQFLFELAFHGSMMVTVVDLPIMTICLISPSFFPLQFWICDERIMFGSMAAYVFLVRLGPFEWLAELIKPAVEPIFRKWVVTVSSWLKLSDFLLENHADQNVRVPLQNDLGEWFLVRSMAEGSVVSLYGSQSVTTFEEDIGNARFILKIGLMLALATLSMFLISIISMVLPLLIGRLFFHSIFFIIPFGLKYDDLYGFWIGCYILRATYMGACFVFYHIKIGRTDLLLNLVLLSIRNAILFSIWISGIPAMLGRLIHLMIIIPLQVPLNESPPVYSFFQEWLMGLVVLNIWTYLTMFTRITCFATVAWQEKLERIRNAPTNSLPSTWLLLDVFYPLMFTLIATLVFPYLVAYSLFPCLGFSGAVNLAVQRLIWPVLLAIIILLFVAKLTRDLFVYIHRVEYNDRYMVGDRVTNFTEDLVSG</sequence>
<dbReference type="eggNOG" id="KOG1609">
    <property type="taxonomic scope" value="Eukaryota"/>
</dbReference>
<keyword evidence="1" id="KW-0479">Metal-binding</keyword>
<accession>R0HEA0</accession>
<feature type="transmembrane region" description="Helical" evidence="5">
    <location>
        <begin position="753"/>
        <end position="779"/>
    </location>
</feature>
<protein>
    <recommendedName>
        <fullName evidence="6">RING-CH-type domain-containing protein</fullName>
    </recommendedName>
</protein>
<feature type="transmembrane region" description="Helical" evidence="5">
    <location>
        <begin position="263"/>
        <end position="280"/>
    </location>
</feature>
<evidence type="ECO:0000313" key="7">
    <source>
        <dbReference type="EMBL" id="EOA22078.1"/>
    </source>
</evidence>
<evidence type="ECO:0000256" key="5">
    <source>
        <dbReference type="SAM" id="Phobius"/>
    </source>
</evidence>
<evidence type="ECO:0000256" key="3">
    <source>
        <dbReference type="ARBA" id="ARBA00022833"/>
    </source>
</evidence>
<dbReference type="InterPro" id="IPR013083">
    <property type="entry name" value="Znf_RING/FYVE/PHD"/>
</dbReference>
<evidence type="ECO:0000313" key="8">
    <source>
        <dbReference type="Proteomes" id="UP000029121"/>
    </source>
</evidence>
<feature type="region of interest" description="Disordered" evidence="4">
    <location>
        <begin position="1"/>
        <end position="28"/>
    </location>
</feature>
<dbReference type="PANTHER" id="PTHR13145:SF3">
    <property type="entry name" value="RING_FYVE_PHD ZINC FINGER SUPERFAMILY PROTEIN"/>
    <property type="match status" value="1"/>
</dbReference>
<dbReference type="SMART" id="SM00744">
    <property type="entry name" value="RINGv"/>
    <property type="match status" value="1"/>
</dbReference>
<dbReference type="PANTHER" id="PTHR13145">
    <property type="entry name" value="SSM4 PROTEIN"/>
    <property type="match status" value="1"/>
</dbReference>
<dbReference type="Pfam" id="PF12906">
    <property type="entry name" value="RINGv"/>
    <property type="match status" value="1"/>
</dbReference>
<feature type="transmembrane region" description="Helical" evidence="5">
    <location>
        <begin position="478"/>
        <end position="503"/>
    </location>
</feature>
<feature type="transmembrane region" description="Helical" evidence="5">
    <location>
        <begin position="667"/>
        <end position="688"/>
    </location>
</feature>
<feature type="transmembrane region" description="Helical" evidence="5">
    <location>
        <begin position="316"/>
        <end position="335"/>
    </location>
</feature>
<dbReference type="Gene3D" id="3.30.40.10">
    <property type="entry name" value="Zinc/RING finger domain, C3HC4 (zinc finger)"/>
    <property type="match status" value="1"/>
</dbReference>
<dbReference type="STRING" id="81985.R0HEA0"/>
<evidence type="ECO:0000259" key="6">
    <source>
        <dbReference type="PROSITE" id="PS51292"/>
    </source>
</evidence>
<feature type="transmembrane region" description="Helical" evidence="5">
    <location>
        <begin position="842"/>
        <end position="860"/>
    </location>
</feature>
<keyword evidence="2" id="KW-0863">Zinc-finger</keyword>
<dbReference type="CDD" id="cd16702">
    <property type="entry name" value="RING_CH-C4HC3_MARCH6"/>
    <property type="match status" value="1"/>
</dbReference>
<organism evidence="7 8">
    <name type="scientific">Capsella rubella</name>
    <dbReference type="NCBI Taxonomy" id="81985"/>
    <lineage>
        <taxon>Eukaryota</taxon>
        <taxon>Viridiplantae</taxon>
        <taxon>Streptophyta</taxon>
        <taxon>Embryophyta</taxon>
        <taxon>Tracheophyta</taxon>
        <taxon>Spermatophyta</taxon>
        <taxon>Magnoliopsida</taxon>
        <taxon>eudicotyledons</taxon>
        <taxon>Gunneridae</taxon>
        <taxon>Pentapetalae</taxon>
        <taxon>rosids</taxon>
        <taxon>malvids</taxon>
        <taxon>Brassicales</taxon>
        <taxon>Brassicaceae</taxon>
        <taxon>Camelineae</taxon>
        <taxon>Capsella</taxon>
    </lineage>
</organism>
<feature type="transmembrane region" description="Helical" evidence="5">
    <location>
        <begin position="799"/>
        <end position="822"/>
    </location>
</feature>
<keyword evidence="5" id="KW-0812">Transmembrane</keyword>
<dbReference type="Proteomes" id="UP000029121">
    <property type="component" value="Unassembled WGS sequence"/>
</dbReference>
<feature type="transmembrane region" description="Helical" evidence="5">
    <location>
        <begin position="421"/>
        <end position="444"/>
    </location>
</feature>
<feature type="transmembrane region" description="Helical" evidence="5">
    <location>
        <begin position="379"/>
        <end position="400"/>
    </location>
</feature>
<proteinExistence type="predicted"/>
<feature type="transmembrane region" description="Helical" evidence="5">
    <location>
        <begin position="347"/>
        <end position="367"/>
    </location>
</feature>
<dbReference type="PROSITE" id="PS51292">
    <property type="entry name" value="ZF_RING_CH"/>
    <property type="match status" value="1"/>
</dbReference>
<keyword evidence="3" id="KW-0862">Zinc</keyword>
<keyword evidence="5" id="KW-0472">Membrane</keyword>
<keyword evidence="5" id="KW-1133">Transmembrane helix</keyword>
<dbReference type="AlphaFoldDB" id="R0HEA0"/>
<name>R0HEA0_9BRAS</name>
<feature type="domain" description="RING-CH-type" evidence="6">
    <location>
        <begin position="26"/>
        <end position="87"/>
    </location>
</feature>
<evidence type="ECO:0000256" key="4">
    <source>
        <dbReference type="SAM" id="MobiDB-lite"/>
    </source>
</evidence>
<dbReference type="GO" id="GO:0008270">
    <property type="term" value="F:zinc ion binding"/>
    <property type="evidence" value="ECO:0007669"/>
    <property type="project" value="UniProtKB-KW"/>
</dbReference>
<dbReference type="InterPro" id="IPR056521">
    <property type="entry name" value="MARCHF6-like_C"/>
</dbReference>
<evidence type="ECO:0000256" key="2">
    <source>
        <dbReference type="ARBA" id="ARBA00022771"/>
    </source>
</evidence>
<reference evidence="8" key="1">
    <citation type="journal article" date="2013" name="Nat. Genet.">
        <title>The Capsella rubella genome and the genomic consequences of rapid mating system evolution.</title>
        <authorList>
            <person name="Slotte T."/>
            <person name="Hazzouri K.M."/>
            <person name="Agren J.A."/>
            <person name="Koenig D."/>
            <person name="Maumus F."/>
            <person name="Guo Y.L."/>
            <person name="Steige K."/>
            <person name="Platts A.E."/>
            <person name="Escobar J.S."/>
            <person name="Newman L.K."/>
            <person name="Wang W."/>
            <person name="Mandakova T."/>
            <person name="Vello E."/>
            <person name="Smith L.M."/>
            <person name="Henz S.R."/>
            <person name="Steffen J."/>
            <person name="Takuno S."/>
            <person name="Brandvain Y."/>
            <person name="Coop G."/>
            <person name="Andolfatto P."/>
            <person name="Hu T.T."/>
            <person name="Blanchette M."/>
            <person name="Clark R.M."/>
            <person name="Quesneville H."/>
            <person name="Nordborg M."/>
            <person name="Gaut B.S."/>
            <person name="Lysak M.A."/>
            <person name="Jenkins J."/>
            <person name="Grimwood J."/>
            <person name="Chapman J."/>
            <person name="Prochnik S."/>
            <person name="Shu S."/>
            <person name="Rokhsar D."/>
            <person name="Schmutz J."/>
            <person name="Weigel D."/>
            <person name="Wright S.I."/>
        </authorList>
    </citation>
    <scope>NUCLEOTIDE SEQUENCE [LARGE SCALE GENOMIC DNA]</scope>
    <source>
        <strain evidence="8">cv. Monte Gargano</strain>
    </source>
</reference>
<evidence type="ECO:0000256" key="1">
    <source>
        <dbReference type="ARBA" id="ARBA00022723"/>
    </source>
</evidence>
<dbReference type="EMBL" id="KB870810">
    <property type="protein sequence ID" value="EOA22078.1"/>
    <property type="molecule type" value="Genomic_DNA"/>
</dbReference>
<feature type="transmembrane region" description="Helical" evidence="5">
    <location>
        <begin position="287"/>
        <end position="310"/>
    </location>
</feature>
<dbReference type="SUPFAM" id="SSF57850">
    <property type="entry name" value="RING/U-box"/>
    <property type="match status" value="1"/>
</dbReference>
<feature type="transmembrane region" description="Helical" evidence="5">
    <location>
        <begin position="616"/>
        <end position="637"/>
    </location>
</feature>
<dbReference type="InterPro" id="IPR011016">
    <property type="entry name" value="Znf_RING-CH"/>
</dbReference>
<dbReference type="GO" id="GO:0036503">
    <property type="term" value="P:ERAD pathway"/>
    <property type="evidence" value="ECO:0007669"/>
    <property type="project" value="TreeGrafter"/>
</dbReference>
<feature type="transmembrane region" description="Helical" evidence="5">
    <location>
        <begin position="107"/>
        <end position="131"/>
    </location>
</feature>